<comment type="similarity">
    <text evidence="1">Belongs to the ABC transporter superfamily.</text>
</comment>
<dbReference type="InterPro" id="IPR003439">
    <property type="entry name" value="ABC_transporter-like_ATP-bd"/>
</dbReference>
<evidence type="ECO:0000256" key="2">
    <source>
        <dbReference type="ARBA" id="ARBA00022448"/>
    </source>
</evidence>
<dbReference type="AlphaFoldDB" id="A0A7W4ULU5"/>
<comment type="caution">
    <text evidence="6">The sequence shown here is derived from an EMBL/GenBank/DDBJ whole genome shotgun (WGS) entry which is preliminary data.</text>
</comment>
<keyword evidence="4 6" id="KW-0067">ATP-binding</keyword>
<organism evidence="6 7">
    <name type="scientific">Pseudoclavibacter helvolus</name>
    <dbReference type="NCBI Taxonomy" id="255205"/>
    <lineage>
        <taxon>Bacteria</taxon>
        <taxon>Bacillati</taxon>
        <taxon>Actinomycetota</taxon>
        <taxon>Actinomycetes</taxon>
        <taxon>Micrococcales</taxon>
        <taxon>Microbacteriaceae</taxon>
        <taxon>Pseudoclavibacter</taxon>
    </lineage>
</organism>
<dbReference type="NCBIfam" id="NF007739">
    <property type="entry name" value="PRK10419.1"/>
    <property type="match status" value="2"/>
</dbReference>
<dbReference type="InterPro" id="IPR003593">
    <property type="entry name" value="AAA+_ATPase"/>
</dbReference>
<dbReference type="GO" id="GO:0016887">
    <property type="term" value="F:ATP hydrolysis activity"/>
    <property type="evidence" value="ECO:0007669"/>
    <property type="project" value="InterPro"/>
</dbReference>
<dbReference type="FunFam" id="3.40.50.300:FF:000016">
    <property type="entry name" value="Oligopeptide ABC transporter ATP-binding component"/>
    <property type="match status" value="1"/>
</dbReference>
<evidence type="ECO:0000256" key="3">
    <source>
        <dbReference type="ARBA" id="ARBA00022741"/>
    </source>
</evidence>
<dbReference type="InterPro" id="IPR013563">
    <property type="entry name" value="Oligopep_ABC_C"/>
</dbReference>
<dbReference type="InterPro" id="IPR017871">
    <property type="entry name" value="ABC_transporter-like_CS"/>
</dbReference>
<dbReference type="CDD" id="cd03257">
    <property type="entry name" value="ABC_NikE_OppD_transporters"/>
    <property type="match status" value="2"/>
</dbReference>
<dbReference type="InterPro" id="IPR050319">
    <property type="entry name" value="ABC_transp_ATP-bind"/>
</dbReference>
<dbReference type="SUPFAM" id="SSF52540">
    <property type="entry name" value="P-loop containing nucleoside triphosphate hydrolases"/>
    <property type="match status" value="2"/>
</dbReference>
<dbReference type="PROSITE" id="PS50893">
    <property type="entry name" value="ABC_TRANSPORTER_2"/>
    <property type="match status" value="2"/>
</dbReference>
<sequence length="556" mass="58738">MTSTQSPTVGQAQDPAQPLLSVRGLQLAYKGATTLAVAGVSFDVYPGEQVAIVGESGSGKTSVAKSIVDLLPSSTEVSADALRYDGLDLTALTPLEWRAVRGARIGLIPQDPSASLNPLQTVGAQVAEVLLIHGLATKRDARARAVELLADAGIPDAAKRAAQYPHQFSGGMRQRVLIAAALAASPGLIIADEPTSALDVTVQRQILDLIAERAAVASTSVLFITHDLGVAADRADRILVMQHGVIVEAGPAAQVLEDPQHPYTKRLVAAAPTRISTRLVPAHGALAIDPSRPVLEVSGLSKTFRLPGGARVDATKDVAFSIARGESYALVGESGSGKSTTARLALLLERPDQGSIRLDGVEVAGAKGSALRAFRRRTGLVHQDPYSSLDPRFTVADSIEQPLRAFGVGDKVSRRARVLELLDDVALPASFAERRSTQLSGGQRQRVAIASALALNPELIVLDEAVSALDVSVQAQILQLLVDLQAEHSLSYLFITHDLAVVRQIADRVGVLRRGELLEEGTVDAVFERSTNEYTRALVDAIPGGRPTERVLEAIA</sequence>
<dbReference type="EMBL" id="JACHWJ010000001">
    <property type="protein sequence ID" value="MBB2956369.1"/>
    <property type="molecule type" value="Genomic_DNA"/>
</dbReference>
<dbReference type="InterPro" id="IPR027417">
    <property type="entry name" value="P-loop_NTPase"/>
</dbReference>
<dbReference type="Gene3D" id="3.40.50.300">
    <property type="entry name" value="P-loop containing nucleotide triphosphate hydrolases"/>
    <property type="match status" value="2"/>
</dbReference>
<evidence type="ECO:0000256" key="4">
    <source>
        <dbReference type="ARBA" id="ARBA00022840"/>
    </source>
</evidence>
<keyword evidence="2" id="KW-0813">Transport</keyword>
<keyword evidence="7" id="KW-1185">Reference proteome</keyword>
<dbReference type="RefSeq" id="WP_183622825.1">
    <property type="nucleotide sequence ID" value="NZ_JACHWJ010000001.1"/>
</dbReference>
<gene>
    <name evidence="6" type="ORF">FHX72_000481</name>
</gene>
<dbReference type="PROSITE" id="PS00211">
    <property type="entry name" value="ABC_TRANSPORTER_1"/>
    <property type="match status" value="2"/>
</dbReference>
<reference evidence="6 7" key="1">
    <citation type="submission" date="2020-08" db="EMBL/GenBank/DDBJ databases">
        <title>Sequencing the genomes of 1000 actinobacteria strains.</title>
        <authorList>
            <person name="Klenk H.-P."/>
        </authorList>
    </citation>
    <scope>NUCLEOTIDE SEQUENCE [LARGE SCALE GENOMIC DNA]</scope>
    <source>
        <strain evidence="6 7">DSM 20419</strain>
    </source>
</reference>
<dbReference type="GO" id="GO:0005524">
    <property type="term" value="F:ATP binding"/>
    <property type="evidence" value="ECO:0007669"/>
    <property type="project" value="UniProtKB-KW"/>
</dbReference>
<evidence type="ECO:0000313" key="6">
    <source>
        <dbReference type="EMBL" id="MBB2956369.1"/>
    </source>
</evidence>
<dbReference type="Proteomes" id="UP000545286">
    <property type="component" value="Unassembled WGS sequence"/>
</dbReference>
<keyword evidence="3" id="KW-0547">Nucleotide-binding</keyword>
<dbReference type="Pfam" id="PF00005">
    <property type="entry name" value="ABC_tran"/>
    <property type="match status" value="2"/>
</dbReference>
<dbReference type="NCBIfam" id="NF008453">
    <property type="entry name" value="PRK11308.1"/>
    <property type="match status" value="2"/>
</dbReference>
<evidence type="ECO:0000259" key="5">
    <source>
        <dbReference type="PROSITE" id="PS50893"/>
    </source>
</evidence>
<accession>A0A7W4ULU5</accession>
<dbReference type="Pfam" id="PF08352">
    <property type="entry name" value="oligo_HPY"/>
    <property type="match status" value="2"/>
</dbReference>
<dbReference type="PANTHER" id="PTHR43776">
    <property type="entry name" value="TRANSPORT ATP-BINDING PROTEIN"/>
    <property type="match status" value="1"/>
</dbReference>
<feature type="domain" description="ABC transporter" evidence="5">
    <location>
        <begin position="22"/>
        <end position="268"/>
    </location>
</feature>
<dbReference type="GO" id="GO:0015833">
    <property type="term" value="P:peptide transport"/>
    <property type="evidence" value="ECO:0007669"/>
    <property type="project" value="InterPro"/>
</dbReference>
<proteinExistence type="inferred from homology"/>
<protein>
    <submittedName>
        <fullName evidence="6">Peptide/nickel transport system ATP-binding protein</fullName>
    </submittedName>
</protein>
<evidence type="ECO:0000313" key="7">
    <source>
        <dbReference type="Proteomes" id="UP000545286"/>
    </source>
</evidence>
<evidence type="ECO:0000256" key="1">
    <source>
        <dbReference type="ARBA" id="ARBA00005417"/>
    </source>
</evidence>
<dbReference type="SMART" id="SM00382">
    <property type="entry name" value="AAA"/>
    <property type="match status" value="2"/>
</dbReference>
<feature type="domain" description="ABC transporter" evidence="5">
    <location>
        <begin position="295"/>
        <end position="539"/>
    </location>
</feature>
<name>A0A7W4ULU5_9MICO</name>
<dbReference type="GO" id="GO:0055085">
    <property type="term" value="P:transmembrane transport"/>
    <property type="evidence" value="ECO:0007669"/>
    <property type="project" value="UniProtKB-ARBA"/>
</dbReference>